<dbReference type="STRING" id="429701.A0A2G9H6D6"/>
<keyword evidence="7" id="KW-1185">Reference proteome</keyword>
<evidence type="ECO:0000313" key="7">
    <source>
        <dbReference type="Proteomes" id="UP000231279"/>
    </source>
</evidence>
<dbReference type="EMBL" id="NKXS01002553">
    <property type="protein sequence ID" value="PIN13084.1"/>
    <property type="molecule type" value="Genomic_DNA"/>
</dbReference>
<feature type="region of interest" description="Disordered" evidence="3">
    <location>
        <begin position="1"/>
        <end position="43"/>
    </location>
</feature>
<evidence type="ECO:0000256" key="3">
    <source>
        <dbReference type="SAM" id="MobiDB-lite"/>
    </source>
</evidence>
<dbReference type="Pfam" id="PF01419">
    <property type="entry name" value="Jacalin"/>
    <property type="match status" value="2"/>
</dbReference>
<accession>A0A2G9H6D6</accession>
<feature type="transmembrane region" description="Helical" evidence="4">
    <location>
        <begin position="148"/>
        <end position="167"/>
    </location>
</feature>
<dbReference type="GO" id="GO:0030246">
    <property type="term" value="F:carbohydrate binding"/>
    <property type="evidence" value="ECO:0007669"/>
    <property type="project" value="UniProtKB-KW"/>
</dbReference>
<keyword evidence="4" id="KW-0472">Membrane</keyword>
<dbReference type="PANTHER" id="PTHR47293">
    <property type="entry name" value="JACALIN-RELATED LECTIN 3"/>
    <property type="match status" value="1"/>
</dbReference>
<dbReference type="OrthoDB" id="4325201at2759"/>
<reference evidence="7" key="1">
    <citation type="journal article" date="2018" name="Gigascience">
        <title>Genome assembly of the Pink Ipe (Handroanthus impetiginosus, Bignoniaceae), a highly valued, ecologically keystone Neotropical timber forest tree.</title>
        <authorList>
            <person name="Silva-Junior O.B."/>
            <person name="Grattapaglia D."/>
            <person name="Novaes E."/>
            <person name="Collevatti R.G."/>
        </authorList>
    </citation>
    <scope>NUCLEOTIDE SEQUENCE [LARGE SCALE GENOMIC DNA]</scope>
    <source>
        <strain evidence="7">cv. UFG-1</strain>
    </source>
</reference>
<keyword evidence="4" id="KW-1133">Transmembrane helix</keyword>
<dbReference type="InterPro" id="IPR036404">
    <property type="entry name" value="Jacalin-like_lectin_dom_sf"/>
</dbReference>
<name>A0A2G9H6D6_9LAMI</name>
<evidence type="ECO:0000256" key="1">
    <source>
        <dbReference type="ARBA" id="ARBA00006568"/>
    </source>
</evidence>
<protein>
    <recommendedName>
        <fullName evidence="5">Jacalin-type lectin domain-containing protein</fullName>
    </recommendedName>
</protein>
<evidence type="ECO:0000259" key="5">
    <source>
        <dbReference type="PROSITE" id="PS51752"/>
    </source>
</evidence>
<dbReference type="Gene3D" id="2.100.10.30">
    <property type="entry name" value="Jacalin-like lectin domain"/>
    <property type="match status" value="2"/>
</dbReference>
<evidence type="ECO:0000256" key="4">
    <source>
        <dbReference type="SAM" id="Phobius"/>
    </source>
</evidence>
<dbReference type="SUPFAM" id="SSF51101">
    <property type="entry name" value="Mannose-binding lectins"/>
    <property type="match status" value="2"/>
</dbReference>
<feature type="domain" description="Jacalin-type lectin" evidence="5">
    <location>
        <begin position="137"/>
        <end position="288"/>
    </location>
</feature>
<keyword evidence="2" id="KW-0430">Lectin</keyword>
<dbReference type="AlphaFoldDB" id="A0A2G9H6D6"/>
<evidence type="ECO:0000313" key="6">
    <source>
        <dbReference type="EMBL" id="PIN13084.1"/>
    </source>
</evidence>
<feature type="domain" description="Jacalin-type lectin" evidence="5">
    <location>
        <begin position="1"/>
        <end position="119"/>
    </location>
</feature>
<feature type="compositionally biased region" description="Basic residues" evidence="3">
    <location>
        <begin position="22"/>
        <end position="35"/>
    </location>
</feature>
<keyword evidence="4" id="KW-0812">Transmembrane</keyword>
<gene>
    <name evidence="6" type="ORF">CDL12_14291</name>
</gene>
<sequence length="289" mass="31824">MTRYEQEKQVLQAKSPLQNHTTRGRGSIRGRNQRGRGRENFNTNEEFFKGISGTYGAEQKGSALTAVKSLRFYANLTEYGLFGPESETSFSLRPKNGVIKGVHGRSGSYIYSIGVYPKPVCSVLVPVPASAPSELAARQFRNKWIKDITSLSVGFATALFVLIKQMVGISEVMTLEAKQRKSVYQLRSLGAWGGNIEEEFDDGVFSQIDIDSSNEFLMGVEGIMVLLLWSGSIHAMRSLTFHTNRAKYGPLGTEIGTFFTSNGCHGKVVGFFGKSGAYPHAIGVHIEYL</sequence>
<dbReference type="PROSITE" id="PS51752">
    <property type="entry name" value="JACALIN_LECTIN"/>
    <property type="match status" value="2"/>
</dbReference>
<organism evidence="6 7">
    <name type="scientific">Handroanthus impetiginosus</name>
    <dbReference type="NCBI Taxonomy" id="429701"/>
    <lineage>
        <taxon>Eukaryota</taxon>
        <taxon>Viridiplantae</taxon>
        <taxon>Streptophyta</taxon>
        <taxon>Embryophyta</taxon>
        <taxon>Tracheophyta</taxon>
        <taxon>Spermatophyta</taxon>
        <taxon>Magnoliopsida</taxon>
        <taxon>eudicotyledons</taxon>
        <taxon>Gunneridae</taxon>
        <taxon>Pentapetalae</taxon>
        <taxon>asterids</taxon>
        <taxon>lamiids</taxon>
        <taxon>Lamiales</taxon>
        <taxon>Bignoniaceae</taxon>
        <taxon>Crescentiina</taxon>
        <taxon>Tabebuia alliance</taxon>
        <taxon>Handroanthus</taxon>
    </lineage>
</organism>
<comment type="similarity">
    <text evidence="1">Belongs to the jacalin lectin family.</text>
</comment>
<proteinExistence type="inferred from homology"/>
<comment type="caution">
    <text evidence="6">The sequence shown here is derived from an EMBL/GenBank/DDBJ whole genome shotgun (WGS) entry which is preliminary data.</text>
</comment>
<dbReference type="PANTHER" id="PTHR47293:SF66">
    <property type="entry name" value="JACALIN-RELATED LECTIN 11-RELATED"/>
    <property type="match status" value="1"/>
</dbReference>
<dbReference type="SMART" id="SM00915">
    <property type="entry name" value="Jacalin"/>
    <property type="match status" value="2"/>
</dbReference>
<evidence type="ECO:0000256" key="2">
    <source>
        <dbReference type="ARBA" id="ARBA00022734"/>
    </source>
</evidence>
<dbReference type="Proteomes" id="UP000231279">
    <property type="component" value="Unassembled WGS sequence"/>
</dbReference>
<dbReference type="InterPro" id="IPR001229">
    <property type="entry name" value="Jacalin-like_lectin_dom"/>
</dbReference>